<dbReference type="InterPro" id="IPR036188">
    <property type="entry name" value="FAD/NAD-bd_sf"/>
</dbReference>
<name>A0ABX8YLD1_9PSED</name>
<dbReference type="PANTHER" id="PTHR40254:SF1">
    <property type="entry name" value="BLR0577 PROTEIN"/>
    <property type="match status" value="1"/>
</dbReference>
<dbReference type="InterPro" id="IPR038732">
    <property type="entry name" value="HpyO/CreE_NAD-binding"/>
</dbReference>
<organism evidence="2 3">
    <name type="scientific">Pseudomonas germanica</name>
    <dbReference type="NCBI Taxonomy" id="2815720"/>
    <lineage>
        <taxon>Bacteria</taxon>
        <taxon>Pseudomonadati</taxon>
        <taxon>Pseudomonadota</taxon>
        <taxon>Gammaproteobacteria</taxon>
        <taxon>Pseudomonadales</taxon>
        <taxon>Pseudomonadaceae</taxon>
        <taxon>Pseudomonas</taxon>
    </lineage>
</organism>
<dbReference type="SUPFAM" id="SSF51905">
    <property type="entry name" value="FAD/NAD(P)-binding domain"/>
    <property type="match status" value="1"/>
</dbReference>
<reference evidence="2 3" key="1">
    <citation type="journal article" date="2022" name="Int. J. Syst. Evol. Microbiol.">
        <title>Pseudomonas germanica sp. nov., isolated from Iris germanica rhizomes.</title>
        <authorList>
            <person name="Atanasov K.E."/>
            <person name="Galbis D.M."/>
            <person name="Gallego J."/>
            <person name="Serpico A."/>
            <person name="Bosch M."/>
            <person name="Altabella T."/>
            <person name="Ferrer A."/>
        </authorList>
    </citation>
    <scope>NUCLEOTIDE SEQUENCE [LARGE SCALE GENOMIC DNA]</scope>
    <source>
        <strain evidence="2 3">FIT28</strain>
    </source>
</reference>
<dbReference type="Gene3D" id="3.50.50.60">
    <property type="entry name" value="FAD/NAD(P)-binding domain"/>
    <property type="match status" value="1"/>
</dbReference>
<dbReference type="RefSeq" id="WP_122707310.1">
    <property type="nucleotide sequence ID" value="NZ_CP071586.1"/>
</dbReference>
<proteinExistence type="predicted"/>
<gene>
    <name evidence="2" type="ORF">J0G10_21705</name>
</gene>
<dbReference type="PANTHER" id="PTHR40254">
    <property type="entry name" value="BLR0577 PROTEIN"/>
    <property type="match status" value="1"/>
</dbReference>
<dbReference type="EMBL" id="CP071586">
    <property type="protein sequence ID" value="QYY80332.1"/>
    <property type="molecule type" value="Genomic_DNA"/>
</dbReference>
<dbReference type="InterPro" id="IPR052189">
    <property type="entry name" value="L-asp_N-monooxygenase_NS-form"/>
</dbReference>
<evidence type="ECO:0000259" key="1">
    <source>
        <dbReference type="Pfam" id="PF13454"/>
    </source>
</evidence>
<keyword evidence="3" id="KW-1185">Reference proteome</keyword>
<dbReference type="Proteomes" id="UP000824588">
    <property type="component" value="Chromosome"/>
</dbReference>
<accession>A0ABX8YLD1</accession>
<evidence type="ECO:0000313" key="3">
    <source>
        <dbReference type="Proteomes" id="UP000824588"/>
    </source>
</evidence>
<protein>
    <submittedName>
        <fullName evidence="2">FAD/NAD(P)-binding protein</fullName>
    </submittedName>
</protein>
<sequence length="461" mass="50755">MKTLVIIGAGFSGTVTAIQFLKHCPPGAQVILINRSGGMARGLAYGTNSAQHLLNVPVGNMTALVDEPESFQKFCQETDRSVSGSSFVPRKLYGDYLSFLLDSAVERAEDTSLQRLAAEVRSLRSGQKGVIVELADGEQLRADHVVLAFGHFAPLNPQCVAPAISAGCYQQDPWDRERLLPDAGKPVLLIGAGLTALDVALNIDQRNSRPIYMLSRRGLQPLAHRPHGKGLASNAGISERLFGVEPTASNYLREVRSLVKAGAAEGRDWRDFIAALRPATPALWARLPEIERRRFLRHLQPYWDVHRHRVAPETHERFLEALGSGRIISLAGRIKDMSPEGEGVRVSFQRRGSDQTEYVDVGQVINCTGPNSNLRYVDDRLITQLRDEGLLQPDLLGLGLHVDERLAVKNADGNVSTWLSYIGPMLKADLWEATAVPELRELAKNLACRLADDFRQDPRAG</sequence>
<dbReference type="Pfam" id="PF13454">
    <property type="entry name" value="NAD_binding_9"/>
    <property type="match status" value="1"/>
</dbReference>
<feature type="domain" description="FAD-dependent urate hydroxylase HpyO/Asp monooxygenase CreE-like FAD/NAD(P)-binding" evidence="1">
    <location>
        <begin position="5"/>
        <end position="152"/>
    </location>
</feature>
<evidence type="ECO:0000313" key="2">
    <source>
        <dbReference type="EMBL" id="QYY80332.1"/>
    </source>
</evidence>